<name>A0ACA9Y9R7_9ASCO</name>
<proteinExistence type="predicted"/>
<accession>A0ACA9Y9R7</accession>
<reference evidence="1" key="1">
    <citation type="submission" date="2022-06" db="EMBL/GenBank/DDBJ databases">
        <authorList>
            <person name="Legras J.-L."/>
            <person name="Devillers H."/>
            <person name="Grondin C."/>
        </authorList>
    </citation>
    <scope>NUCLEOTIDE SEQUENCE</scope>
    <source>
        <strain evidence="1">CLIB 1444</strain>
    </source>
</reference>
<organism evidence="1 2">
    <name type="scientific">[Candida] jaroonii</name>
    <dbReference type="NCBI Taxonomy" id="467808"/>
    <lineage>
        <taxon>Eukaryota</taxon>
        <taxon>Fungi</taxon>
        <taxon>Dikarya</taxon>
        <taxon>Ascomycota</taxon>
        <taxon>Saccharomycotina</taxon>
        <taxon>Pichiomycetes</taxon>
        <taxon>Debaryomycetaceae</taxon>
        <taxon>Yamadazyma</taxon>
    </lineage>
</organism>
<sequence length="287" mass="32494">MSDLVVITGCSSGIGHAIALEFAKKGYKVIAGARRLDPMKDLIEYGVEIVKLDVTKMEDIQSLKDLIESKYDSKVKYLFNNAGQPCTFPAADVKDEDMKQCYEVNVFGCIRLTRELMNYIINTKGTIGFTGSVSALAPFPFSAIYSSTKAAIHSYANTLAFELEPFDVKVINIVTGGVKTNIADVRPLYPDSRYQVEGIELVMDKRREMAVRNNPMTAEEYSRKVVHDFETSKLGVVNRYRGKMASFFWFASIFIPRFVLLRAFRKRFALTDLWATLRKLVSKRKLE</sequence>
<comment type="caution">
    <text evidence="1">The sequence shown here is derived from an EMBL/GenBank/DDBJ whole genome shotgun (WGS) entry which is preliminary data.</text>
</comment>
<protein>
    <submittedName>
        <fullName evidence="1">NADPH-dependent 1-acyldihydroxyacetone phosphate reductase</fullName>
    </submittedName>
</protein>
<gene>
    <name evidence="1" type="ORF">CLIB1444_06S06788</name>
</gene>
<keyword evidence="2" id="KW-1185">Reference proteome</keyword>
<evidence type="ECO:0000313" key="2">
    <source>
        <dbReference type="Proteomes" id="UP001152531"/>
    </source>
</evidence>
<dbReference type="Proteomes" id="UP001152531">
    <property type="component" value="Unassembled WGS sequence"/>
</dbReference>
<evidence type="ECO:0000313" key="1">
    <source>
        <dbReference type="EMBL" id="CAH6721641.1"/>
    </source>
</evidence>
<dbReference type="EMBL" id="CALSDN010000006">
    <property type="protein sequence ID" value="CAH6721641.1"/>
    <property type="molecule type" value="Genomic_DNA"/>
</dbReference>